<evidence type="ECO:0000313" key="2">
    <source>
        <dbReference type="Proteomes" id="UP000006729"/>
    </source>
</evidence>
<organism evidence="1 2">
    <name type="scientific">Populus trichocarpa</name>
    <name type="common">Western balsam poplar</name>
    <name type="synonym">Populus balsamifera subsp. trichocarpa</name>
    <dbReference type="NCBI Taxonomy" id="3694"/>
    <lineage>
        <taxon>Eukaryota</taxon>
        <taxon>Viridiplantae</taxon>
        <taxon>Streptophyta</taxon>
        <taxon>Embryophyta</taxon>
        <taxon>Tracheophyta</taxon>
        <taxon>Spermatophyta</taxon>
        <taxon>Magnoliopsida</taxon>
        <taxon>eudicotyledons</taxon>
        <taxon>Gunneridae</taxon>
        <taxon>Pentapetalae</taxon>
        <taxon>rosids</taxon>
        <taxon>fabids</taxon>
        <taxon>Malpighiales</taxon>
        <taxon>Salicaceae</taxon>
        <taxon>Saliceae</taxon>
        <taxon>Populus</taxon>
    </lineage>
</organism>
<evidence type="ECO:0000313" key="1">
    <source>
        <dbReference type="EMBL" id="PNT00397.1"/>
    </source>
</evidence>
<dbReference type="EMBL" id="CM009304">
    <property type="protein sequence ID" value="PNT00397.1"/>
    <property type="molecule type" value="Genomic_DNA"/>
</dbReference>
<name>A0A2K1XHY6_POPTR</name>
<accession>A0A2K1XHY6</accession>
<dbReference type="AlphaFoldDB" id="A0A2K1XHY6"/>
<reference evidence="1 2" key="1">
    <citation type="journal article" date="2006" name="Science">
        <title>The genome of black cottonwood, Populus trichocarpa (Torr. &amp; Gray).</title>
        <authorList>
            <person name="Tuskan G.A."/>
            <person name="Difazio S."/>
            <person name="Jansson S."/>
            <person name="Bohlmann J."/>
            <person name="Grigoriev I."/>
            <person name="Hellsten U."/>
            <person name="Putnam N."/>
            <person name="Ralph S."/>
            <person name="Rombauts S."/>
            <person name="Salamov A."/>
            <person name="Schein J."/>
            <person name="Sterck L."/>
            <person name="Aerts A."/>
            <person name="Bhalerao R.R."/>
            <person name="Bhalerao R.P."/>
            <person name="Blaudez D."/>
            <person name="Boerjan W."/>
            <person name="Brun A."/>
            <person name="Brunner A."/>
            <person name="Busov V."/>
            <person name="Campbell M."/>
            <person name="Carlson J."/>
            <person name="Chalot M."/>
            <person name="Chapman J."/>
            <person name="Chen G.L."/>
            <person name="Cooper D."/>
            <person name="Coutinho P.M."/>
            <person name="Couturier J."/>
            <person name="Covert S."/>
            <person name="Cronk Q."/>
            <person name="Cunningham R."/>
            <person name="Davis J."/>
            <person name="Degroeve S."/>
            <person name="Dejardin A."/>
            <person name="Depamphilis C."/>
            <person name="Detter J."/>
            <person name="Dirks B."/>
            <person name="Dubchak I."/>
            <person name="Duplessis S."/>
            <person name="Ehlting J."/>
            <person name="Ellis B."/>
            <person name="Gendler K."/>
            <person name="Goodstein D."/>
            <person name="Gribskov M."/>
            <person name="Grimwood J."/>
            <person name="Groover A."/>
            <person name="Gunter L."/>
            <person name="Hamberger B."/>
            <person name="Heinze B."/>
            <person name="Helariutta Y."/>
            <person name="Henrissat B."/>
            <person name="Holligan D."/>
            <person name="Holt R."/>
            <person name="Huang W."/>
            <person name="Islam-Faridi N."/>
            <person name="Jones S."/>
            <person name="Jones-Rhoades M."/>
            <person name="Jorgensen R."/>
            <person name="Joshi C."/>
            <person name="Kangasjarvi J."/>
            <person name="Karlsson J."/>
            <person name="Kelleher C."/>
            <person name="Kirkpatrick R."/>
            <person name="Kirst M."/>
            <person name="Kohler A."/>
            <person name="Kalluri U."/>
            <person name="Larimer F."/>
            <person name="Leebens-Mack J."/>
            <person name="Leple J.C."/>
            <person name="Locascio P."/>
            <person name="Lou Y."/>
            <person name="Lucas S."/>
            <person name="Martin F."/>
            <person name="Montanini B."/>
            <person name="Napoli C."/>
            <person name="Nelson D.R."/>
            <person name="Nelson C."/>
            <person name="Nieminen K."/>
            <person name="Nilsson O."/>
            <person name="Pereda V."/>
            <person name="Peter G."/>
            <person name="Philippe R."/>
            <person name="Pilate G."/>
            <person name="Poliakov A."/>
            <person name="Razumovskaya J."/>
            <person name="Richardson P."/>
            <person name="Rinaldi C."/>
            <person name="Ritland K."/>
            <person name="Rouze P."/>
            <person name="Ryaboy D."/>
            <person name="Schmutz J."/>
            <person name="Schrader J."/>
            <person name="Segerman B."/>
            <person name="Shin H."/>
            <person name="Siddiqui A."/>
            <person name="Sterky F."/>
            <person name="Terry A."/>
            <person name="Tsai C.J."/>
            <person name="Uberbacher E."/>
            <person name="Unneberg P."/>
            <person name="Vahala J."/>
            <person name="Wall K."/>
            <person name="Wessler S."/>
            <person name="Yang G."/>
            <person name="Yin T."/>
            <person name="Douglas C."/>
            <person name="Marra M."/>
            <person name="Sandberg G."/>
            <person name="Van de Peer Y."/>
            <person name="Rokhsar D."/>
        </authorList>
    </citation>
    <scope>NUCLEOTIDE SEQUENCE [LARGE SCALE GENOMIC DNA]</scope>
    <source>
        <strain evidence="2">cv. Nisqually</strain>
    </source>
</reference>
<dbReference type="InParanoid" id="A0A2K1XHY6"/>
<gene>
    <name evidence="1" type="ORF">POPTR_015G046000</name>
</gene>
<protein>
    <submittedName>
        <fullName evidence="1">Uncharacterized protein</fullName>
    </submittedName>
</protein>
<keyword evidence="2" id="KW-1185">Reference proteome</keyword>
<sequence length="101" mass="11427">MKKKMLNVNRSKFKASCLSFGKSLSQICKHVNKKSASQCSKESTPQFFALFRGIKEKCSNMCYEIQKLRVEIVETNSLILLLIAIKAVRKVVTSNHDDGTK</sequence>
<dbReference type="Proteomes" id="UP000006729">
    <property type="component" value="Chromosome 15"/>
</dbReference>
<proteinExistence type="predicted"/>